<evidence type="ECO:0000256" key="4">
    <source>
        <dbReference type="ARBA" id="ARBA00022990"/>
    </source>
</evidence>
<dbReference type="FunFam" id="3.30.450.30:FF:000006">
    <property type="entry name" value="Profilin"/>
    <property type="match status" value="1"/>
</dbReference>
<dbReference type="GO" id="GO:0030833">
    <property type="term" value="P:regulation of actin filament polymerization"/>
    <property type="evidence" value="ECO:0007669"/>
    <property type="project" value="UniProtKB-ARBA"/>
</dbReference>
<keyword evidence="5 8" id="KW-0009">Actin-binding</keyword>
<dbReference type="GO" id="GO:0005856">
    <property type="term" value="C:cytoskeleton"/>
    <property type="evidence" value="ECO:0007669"/>
    <property type="project" value="UniProtKB-SubCell"/>
</dbReference>
<evidence type="ECO:0000256" key="5">
    <source>
        <dbReference type="ARBA" id="ARBA00023203"/>
    </source>
</evidence>
<organism evidence="9">
    <name type="scientific">Callorhinchus milii</name>
    <name type="common">Ghost shark</name>
    <dbReference type="NCBI Taxonomy" id="7868"/>
    <lineage>
        <taxon>Eukaryota</taxon>
        <taxon>Metazoa</taxon>
        <taxon>Chordata</taxon>
        <taxon>Craniata</taxon>
        <taxon>Vertebrata</taxon>
        <taxon>Chondrichthyes</taxon>
        <taxon>Holocephali</taxon>
        <taxon>Chimaeriformes</taxon>
        <taxon>Callorhinchidae</taxon>
        <taxon>Callorhinchus</taxon>
    </lineage>
</organism>
<evidence type="ECO:0000256" key="2">
    <source>
        <dbReference type="ARBA" id="ARBA00010058"/>
    </source>
</evidence>
<dbReference type="CTD" id="321383"/>
<dbReference type="PROSITE" id="PS00414">
    <property type="entry name" value="PROFILIN"/>
    <property type="match status" value="1"/>
</dbReference>
<dbReference type="InterPro" id="IPR027310">
    <property type="entry name" value="Profilin_CS"/>
</dbReference>
<accession>V9KZ57</accession>
<dbReference type="GO" id="GO:0003779">
    <property type="term" value="F:actin binding"/>
    <property type="evidence" value="ECO:0007669"/>
    <property type="project" value="UniProtKB-KW"/>
</dbReference>
<comment type="similarity">
    <text evidence="2 8">Belongs to the profilin family.</text>
</comment>
<dbReference type="Pfam" id="PF00235">
    <property type="entry name" value="Profilin"/>
    <property type="match status" value="1"/>
</dbReference>
<reference evidence="9" key="1">
    <citation type="journal article" date="2014" name="Nature">
        <title>Elephant shark genome provides unique insights into gnathostome evolution.</title>
        <authorList>
            <consortium name="International Elephant Shark Genome Sequencing Consortium"/>
            <person name="Venkatesh B."/>
            <person name="Lee A.P."/>
            <person name="Ravi V."/>
            <person name="Maurya A.K."/>
            <person name="Lian M.M."/>
            <person name="Swann J.B."/>
            <person name="Ohta Y."/>
            <person name="Flajnik M.F."/>
            <person name="Sutoh Y."/>
            <person name="Kasahara M."/>
            <person name="Hoon S."/>
            <person name="Gangu V."/>
            <person name="Roy S.W."/>
            <person name="Irimia M."/>
            <person name="Korzh V."/>
            <person name="Kondrychyn I."/>
            <person name="Lim Z.W."/>
            <person name="Tay B.H."/>
            <person name="Tohari S."/>
            <person name="Kong K.W."/>
            <person name="Ho S."/>
            <person name="Lorente-Galdos B."/>
            <person name="Quilez J."/>
            <person name="Marques-Bonet T."/>
            <person name="Raney B.J."/>
            <person name="Ingham P.W."/>
            <person name="Tay A."/>
            <person name="Hillier L.W."/>
            <person name="Minx P."/>
            <person name="Boehm T."/>
            <person name="Wilson R.K."/>
            <person name="Brenner S."/>
            <person name="Warren W.C."/>
        </authorList>
    </citation>
    <scope>NUCLEOTIDE SEQUENCE</scope>
    <source>
        <tissue evidence="9">Testis</tissue>
    </source>
</reference>
<dbReference type="CDD" id="cd00148">
    <property type="entry name" value="PROF"/>
    <property type="match status" value="1"/>
</dbReference>
<evidence type="ECO:0000313" key="9">
    <source>
        <dbReference type="EMBL" id="AFP03697.1"/>
    </source>
</evidence>
<evidence type="ECO:0000256" key="7">
    <source>
        <dbReference type="ARBA" id="ARBA00025549"/>
    </source>
</evidence>
<keyword evidence="3" id="KW-0963">Cytoplasm</keyword>
<dbReference type="PANTHER" id="PTHR13936:SF15">
    <property type="entry name" value="PROFILIN-2"/>
    <property type="match status" value="1"/>
</dbReference>
<evidence type="ECO:0000256" key="1">
    <source>
        <dbReference type="ARBA" id="ARBA00004245"/>
    </source>
</evidence>
<dbReference type="EMBL" id="JW871179">
    <property type="protein sequence ID" value="AFP03697.1"/>
    <property type="molecule type" value="mRNA"/>
</dbReference>
<name>V9KZ57_CALMI</name>
<dbReference type="PRINTS" id="PR01639">
    <property type="entry name" value="PROFILINMAML"/>
</dbReference>
<keyword evidence="4" id="KW-0007">Acetylation</keyword>
<dbReference type="InterPro" id="IPR036140">
    <property type="entry name" value="PFN_sf"/>
</dbReference>
<dbReference type="InterPro" id="IPR005454">
    <property type="entry name" value="Profilin1/2/3_vertebrate"/>
</dbReference>
<proteinExistence type="evidence at transcript level"/>
<dbReference type="SMART" id="SM00392">
    <property type="entry name" value="PROF"/>
    <property type="match status" value="1"/>
</dbReference>
<dbReference type="GO" id="GO:0005737">
    <property type="term" value="C:cytoplasm"/>
    <property type="evidence" value="ECO:0007669"/>
    <property type="project" value="TreeGrafter"/>
</dbReference>
<dbReference type="AlphaFoldDB" id="V9KZ57"/>
<evidence type="ECO:0000256" key="3">
    <source>
        <dbReference type="ARBA" id="ARBA00022490"/>
    </source>
</evidence>
<dbReference type="RefSeq" id="XP_042195252.1">
    <property type="nucleotide sequence ID" value="XM_042339318.1"/>
</dbReference>
<dbReference type="Gene3D" id="3.30.450.30">
    <property type="entry name" value="Dynein light chain 2a, cytoplasmic"/>
    <property type="match status" value="1"/>
</dbReference>
<dbReference type="PANTHER" id="PTHR13936">
    <property type="entry name" value="PROFILIN"/>
    <property type="match status" value="1"/>
</dbReference>
<comment type="subcellular location">
    <subcellularLocation>
        <location evidence="1">Cytoplasm</location>
        <location evidence="1">Cytoskeleton</location>
    </subcellularLocation>
</comment>
<comment type="function">
    <text evidence="7">Binds to actin and affects the structure of the cytoskeleton. At high concentrations, profilin prevents the polymerization of actin, whereas it enhances it at low concentrations. By binding to PIP2, it inhibits the formation of IP3 and DG.</text>
</comment>
<dbReference type="InterPro" id="IPR048278">
    <property type="entry name" value="PFN"/>
</dbReference>
<dbReference type="GO" id="GO:0032233">
    <property type="term" value="P:positive regulation of actin filament bundle assembly"/>
    <property type="evidence" value="ECO:0007669"/>
    <property type="project" value="TreeGrafter"/>
</dbReference>
<evidence type="ECO:0000256" key="6">
    <source>
        <dbReference type="ARBA" id="ARBA00023212"/>
    </source>
</evidence>
<protein>
    <recommendedName>
        <fullName evidence="8">Profilin</fullName>
    </recommendedName>
</protein>
<keyword evidence="6" id="KW-0206">Cytoskeleton</keyword>
<dbReference type="GeneID" id="103184455"/>
<sequence length="140" mass="15078">MSGWNGYVDSLMADGYCQDSAIVGYTDAKYVWASMPSGTFSFISPQEIDVITGKDRQGFFTNGLTLGGKKCSVIRDSLFVDGDCTMDIRTKSQAGEPTFNVAVGRAGKILIFVMGKEGVHGGGLNKKAFTMAKYLRDSGF</sequence>
<dbReference type="InterPro" id="IPR005455">
    <property type="entry name" value="PFN_euk"/>
</dbReference>
<dbReference type="SUPFAM" id="SSF55770">
    <property type="entry name" value="Profilin (actin-binding protein)"/>
    <property type="match status" value="1"/>
</dbReference>
<dbReference type="PRINTS" id="PR00392">
    <property type="entry name" value="PROFILIN"/>
</dbReference>
<evidence type="ECO:0000256" key="8">
    <source>
        <dbReference type="RuleBase" id="RU003909"/>
    </source>
</evidence>
<dbReference type="GO" id="GO:0030036">
    <property type="term" value="P:actin cytoskeleton organization"/>
    <property type="evidence" value="ECO:0007669"/>
    <property type="project" value="InterPro"/>
</dbReference>